<sequence>MRLAFDFLLFTLTTTTSALTMRPVRPVHPAHLPLTSAYLTSLPPLPPDFTLSLAPMMEYTDRHFRHLCRLISPEMELWSEMVTANAIVNTKENEDYQRRFLQQSPLENPTILQLGGSDPSSLALACKIAVTSQSWSGNWNGINLNCGCPSDKVSLKGCFGARLMESPKLVGECIAAMSEAIEDTPHNIPEISVKCRIGVDDNDSYSDLTNFIDSVTAVSPVKTFQIHARKAVLDGTFSPVDNRTIPPLKYSFVYDLCRDYPGLNFHLNGGVMSLTSVYDIFEESNEKLKGVMVGRSIVSQPWYWSNLDYVLFGKYPENGVDTRGDLVMKYAEHAEEEEAVEGVKARRRLIRPLVNLFNGEDGGKRWRQKCDEIMQSAGSKRKGYAEDSKDYRSLTDLLREALTVMSEEAVERSRFDTFELMLLKEKIIREEGVEGGGGGIDKVARQAKAVWEAERRERERIMKENDYGNEDEALQNTS</sequence>
<evidence type="ECO:0000256" key="9">
    <source>
        <dbReference type="SAM" id="MobiDB-lite"/>
    </source>
</evidence>
<dbReference type="Pfam" id="PF01207">
    <property type="entry name" value="Dus"/>
    <property type="match status" value="1"/>
</dbReference>
<dbReference type="OrthoDB" id="10262250at2759"/>
<feature type="chain" id="PRO_5040959476" description="DUS-like FMN-binding domain-containing protein" evidence="10">
    <location>
        <begin position="19"/>
        <end position="478"/>
    </location>
</feature>
<dbReference type="Proteomes" id="UP001165122">
    <property type="component" value="Unassembled WGS sequence"/>
</dbReference>
<feature type="signal peptide" evidence="10">
    <location>
        <begin position="1"/>
        <end position="18"/>
    </location>
</feature>
<proteinExistence type="predicted"/>
<dbReference type="InterPro" id="IPR035587">
    <property type="entry name" value="DUS-like_FMN-bd"/>
</dbReference>
<evidence type="ECO:0000256" key="4">
    <source>
        <dbReference type="ARBA" id="ARBA00022643"/>
    </source>
</evidence>
<dbReference type="InterPro" id="IPR013785">
    <property type="entry name" value="Aldolase_TIM"/>
</dbReference>
<dbReference type="PANTHER" id="PTHR42907">
    <property type="entry name" value="FMN-LINKED OXIDOREDUCTASES SUPERFAMILY PROTEIN"/>
    <property type="match status" value="1"/>
</dbReference>
<keyword evidence="10" id="KW-0732">Signal</keyword>
<dbReference type="GO" id="GO:0050660">
    <property type="term" value="F:flavin adenine dinucleotide binding"/>
    <property type="evidence" value="ECO:0007669"/>
    <property type="project" value="InterPro"/>
</dbReference>
<dbReference type="GO" id="GO:0000049">
    <property type="term" value="F:tRNA binding"/>
    <property type="evidence" value="ECO:0007669"/>
    <property type="project" value="UniProtKB-KW"/>
</dbReference>
<evidence type="ECO:0000256" key="2">
    <source>
        <dbReference type="ARBA" id="ARBA00022555"/>
    </source>
</evidence>
<keyword evidence="5" id="KW-0819">tRNA processing</keyword>
<dbReference type="Gene3D" id="3.20.20.70">
    <property type="entry name" value="Aldolase class I"/>
    <property type="match status" value="1"/>
</dbReference>
<accession>A0A9W6ZIT2</accession>
<evidence type="ECO:0000256" key="6">
    <source>
        <dbReference type="ARBA" id="ARBA00022857"/>
    </source>
</evidence>
<evidence type="ECO:0000259" key="11">
    <source>
        <dbReference type="Pfam" id="PF01207"/>
    </source>
</evidence>
<dbReference type="InterPro" id="IPR004653">
    <property type="entry name" value="DusA"/>
</dbReference>
<evidence type="ECO:0000313" key="13">
    <source>
        <dbReference type="Proteomes" id="UP001165122"/>
    </source>
</evidence>
<evidence type="ECO:0000256" key="1">
    <source>
        <dbReference type="ARBA" id="ARBA00001917"/>
    </source>
</evidence>
<dbReference type="PROSITE" id="PS01136">
    <property type="entry name" value="UPF0034"/>
    <property type="match status" value="1"/>
</dbReference>
<feature type="domain" description="DUS-like FMN-binding" evidence="11">
    <location>
        <begin position="53"/>
        <end position="379"/>
    </location>
</feature>
<dbReference type="NCBIfam" id="NF008774">
    <property type="entry name" value="PRK11815.1"/>
    <property type="match status" value="1"/>
</dbReference>
<keyword evidence="13" id="KW-1185">Reference proteome</keyword>
<dbReference type="Gene3D" id="1.20.120.1460">
    <property type="match status" value="1"/>
</dbReference>
<keyword evidence="3" id="KW-0285">Flavoprotein</keyword>
<keyword evidence="8" id="KW-0560">Oxidoreductase</keyword>
<feature type="region of interest" description="Disordered" evidence="9">
    <location>
        <begin position="459"/>
        <end position="478"/>
    </location>
</feature>
<reference evidence="13" key="1">
    <citation type="journal article" date="2023" name="Commun. Biol.">
        <title>Genome analysis of Parmales, the sister group of diatoms, reveals the evolutionary specialization of diatoms from phago-mixotrophs to photoautotrophs.</title>
        <authorList>
            <person name="Ban H."/>
            <person name="Sato S."/>
            <person name="Yoshikawa S."/>
            <person name="Yamada K."/>
            <person name="Nakamura Y."/>
            <person name="Ichinomiya M."/>
            <person name="Sato N."/>
            <person name="Blanc-Mathieu R."/>
            <person name="Endo H."/>
            <person name="Kuwata A."/>
            <person name="Ogata H."/>
        </authorList>
    </citation>
    <scope>NUCLEOTIDE SEQUENCE [LARGE SCALE GENOMIC DNA]</scope>
    <source>
        <strain evidence="13">NIES 3700</strain>
    </source>
</reference>
<feature type="compositionally biased region" description="Acidic residues" evidence="9">
    <location>
        <begin position="467"/>
        <end position="478"/>
    </location>
</feature>
<evidence type="ECO:0000256" key="8">
    <source>
        <dbReference type="ARBA" id="ARBA00023002"/>
    </source>
</evidence>
<comment type="cofactor">
    <cofactor evidence="1">
        <name>FMN</name>
        <dbReference type="ChEBI" id="CHEBI:58210"/>
    </cofactor>
</comment>
<evidence type="ECO:0000256" key="3">
    <source>
        <dbReference type="ARBA" id="ARBA00022630"/>
    </source>
</evidence>
<keyword evidence="6" id="KW-0521">NADP</keyword>
<protein>
    <recommendedName>
        <fullName evidence="11">DUS-like FMN-binding domain-containing protein</fullName>
    </recommendedName>
</protein>
<name>A0A9W6ZIT2_9STRA</name>
<keyword evidence="2" id="KW-0820">tRNA-binding</keyword>
<dbReference type="PANTHER" id="PTHR42907:SF1">
    <property type="entry name" value="FMN-LINKED OXIDOREDUCTASES SUPERFAMILY PROTEIN"/>
    <property type="match status" value="1"/>
</dbReference>
<evidence type="ECO:0000256" key="7">
    <source>
        <dbReference type="ARBA" id="ARBA00022884"/>
    </source>
</evidence>
<organism evidence="12 13">
    <name type="scientific">Triparma laevis f. longispina</name>
    <dbReference type="NCBI Taxonomy" id="1714387"/>
    <lineage>
        <taxon>Eukaryota</taxon>
        <taxon>Sar</taxon>
        <taxon>Stramenopiles</taxon>
        <taxon>Ochrophyta</taxon>
        <taxon>Bolidophyceae</taxon>
        <taxon>Parmales</taxon>
        <taxon>Triparmaceae</taxon>
        <taxon>Triparma</taxon>
    </lineage>
</organism>
<dbReference type="GO" id="GO:0017150">
    <property type="term" value="F:tRNA dihydrouridine synthase activity"/>
    <property type="evidence" value="ECO:0007669"/>
    <property type="project" value="InterPro"/>
</dbReference>
<dbReference type="AlphaFoldDB" id="A0A9W6ZIT2"/>
<evidence type="ECO:0000256" key="5">
    <source>
        <dbReference type="ARBA" id="ARBA00022694"/>
    </source>
</evidence>
<dbReference type="SUPFAM" id="SSF51395">
    <property type="entry name" value="FMN-linked oxidoreductases"/>
    <property type="match status" value="1"/>
</dbReference>
<evidence type="ECO:0000313" key="12">
    <source>
        <dbReference type="EMBL" id="GMH52087.1"/>
    </source>
</evidence>
<dbReference type="InterPro" id="IPR018517">
    <property type="entry name" value="tRNA_hU_synthase_CS"/>
</dbReference>
<keyword evidence="7" id="KW-0694">RNA-binding</keyword>
<keyword evidence="4" id="KW-0288">FMN</keyword>
<dbReference type="EMBL" id="BRXW01000414">
    <property type="protein sequence ID" value="GMH52087.1"/>
    <property type="molecule type" value="Genomic_DNA"/>
</dbReference>
<evidence type="ECO:0000256" key="10">
    <source>
        <dbReference type="SAM" id="SignalP"/>
    </source>
</evidence>
<gene>
    <name evidence="12" type="ORF">TrLO_g7452</name>
</gene>
<dbReference type="CDD" id="cd02801">
    <property type="entry name" value="DUS_like_FMN"/>
    <property type="match status" value="1"/>
</dbReference>
<comment type="caution">
    <text evidence="12">The sequence shown here is derived from an EMBL/GenBank/DDBJ whole genome shotgun (WGS) entry which is preliminary data.</text>
</comment>